<dbReference type="GO" id="GO:0005524">
    <property type="term" value="F:ATP binding"/>
    <property type="evidence" value="ECO:0007669"/>
    <property type="project" value="UniProtKB-UniRule"/>
</dbReference>
<comment type="subcellular location">
    <subcellularLocation>
        <location evidence="1">Cytoplasm</location>
        <location evidence="1">Cytoskeleton</location>
    </subcellularLocation>
</comment>
<keyword evidence="2 5" id="KW-0547">Nucleotide-binding</keyword>
<evidence type="ECO:0000313" key="9">
    <source>
        <dbReference type="Proteomes" id="UP000242457"/>
    </source>
</evidence>
<evidence type="ECO:0000256" key="4">
    <source>
        <dbReference type="ARBA" id="ARBA00023212"/>
    </source>
</evidence>
<evidence type="ECO:0000259" key="7">
    <source>
        <dbReference type="PROSITE" id="PS50067"/>
    </source>
</evidence>
<dbReference type="GO" id="GO:0005871">
    <property type="term" value="C:kinesin complex"/>
    <property type="evidence" value="ECO:0007669"/>
    <property type="project" value="TreeGrafter"/>
</dbReference>
<dbReference type="InterPro" id="IPR036961">
    <property type="entry name" value="Kinesin_motor_dom_sf"/>
</dbReference>
<dbReference type="GO" id="GO:0016887">
    <property type="term" value="F:ATP hydrolysis activity"/>
    <property type="evidence" value="ECO:0007669"/>
    <property type="project" value="TreeGrafter"/>
</dbReference>
<proteinExistence type="inferred from homology"/>
<dbReference type="GO" id="GO:0003777">
    <property type="term" value="F:microtubule motor activity"/>
    <property type="evidence" value="ECO:0007669"/>
    <property type="project" value="InterPro"/>
</dbReference>
<evidence type="ECO:0000256" key="6">
    <source>
        <dbReference type="SAM" id="Coils"/>
    </source>
</evidence>
<gene>
    <name evidence="8" type="ORF">APICC_00681</name>
</gene>
<sequence>MNRKKIFIRYLQEMQPNRIAIPKKPSYWCFQADEIFYNCSQEEVYRVTTEDLVPKILDGVNCILMGYGQTGSGKSFTMSGLRNNWEHRGLVPRLLTQMFAEKAKRKKANKIEYCISFIEIYGKETKDLLLSNTDNNKVKINEREPFKEISVIPVDNENECLKKIFEGEIRRSIAIGSTYPASHLSMSVITFHVSNLSLITSWGIVTTAKIHIVETAGTGTVGKNSCWKTATDIGMANLMKTQLEQFFSHIESPATINISRSNNLFKILGNGFSVSSIIRFISHIRITEEDLDITLSTLRLTTNIAKLKPIRIKKDIKYETDLIICKLQNEVNALKKELMLNNLILNQEAIMNISKSRMEQINRSIFNFLNDKISDFTLFSMSQAQVLLKCIKDLYNRLTAKEVEVEKLKETYENLIKIVPEVSSAATLPKKTLLSTDEINDQTQVKSPFLKSIDYMEEDEKEEKEVGTLKIPTEGVTIGPFMKELTVDESLKQPKHIMVTKINIEKIDIQNIQAARQLFHTFIKENIEYAKIKDKFDRNEKTFAIVRQKFIDTIDSYFQSKRSVDDARDKLNKYRQVRQVLELEDSEKKDNICEIERTIEQNLLCYEKVSINLEEEVNQIQNEINTLSNQRIEMKLKLECGFRKYCKQKNILLHCTEKLMKILLEPEVDNLKIIQYEFNKFQRMMLRKTKELERTKKVRFDKGICNSANT</sequence>
<protein>
    <submittedName>
        <fullName evidence="8">Kinesin protein KIF9</fullName>
    </submittedName>
</protein>
<dbReference type="InterPro" id="IPR001752">
    <property type="entry name" value="Kinesin_motor_dom"/>
</dbReference>
<dbReference type="InterPro" id="IPR027640">
    <property type="entry name" value="Kinesin-like_fam"/>
</dbReference>
<feature type="coiled-coil region" evidence="6">
    <location>
        <begin position="564"/>
        <end position="637"/>
    </location>
</feature>
<evidence type="ECO:0000256" key="5">
    <source>
        <dbReference type="PROSITE-ProRule" id="PRU00283"/>
    </source>
</evidence>
<reference evidence="8 9" key="1">
    <citation type="submission" date="2014-07" db="EMBL/GenBank/DDBJ databases">
        <title>Genomic and transcriptomic analysis on Apis cerana provide comprehensive insights into honey bee biology.</title>
        <authorList>
            <person name="Diao Q."/>
            <person name="Sun L."/>
            <person name="Zheng H."/>
            <person name="Zheng H."/>
            <person name="Xu S."/>
            <person name="Wang S."/>
            <person name="Zeng Z."/>
            <person name="Hu F."/>
            <person name="Su S."/>
            <person name="Wu J."/>
        </authorList>
    </citation>
    <scope>NUCLEOTIDE SEQUENCE [LARGE SCALE GENOMIC DNA]</scope>
    <source>
        <tissue evidence="8">Pupae without intestine</tissue>
    </source>
</reference>
<evidence type="ECO:0000256" key="1">
    <source>
        <dbReference type="ARBA" id="ARBA00004245"/>
    </source>
</evidence>
<feature type="coiled-coil region" evidence="6">
    <location>
        <begin position="391"/>
        <end position="418"/>
    </location>
</feature>
<dbReference type="AlphaFoldDB" id="A0A2A3ER58"/>
<dbReference type="PRINTS" id="PR00380">
    <property type="entry name" value="KINESINHEAVY"/>
</dbReference>
<dbReference type="STRING" id="94128.A0A2A3ER58"/>
<evidence type="ECO:0000313" key="8">
    <source>
        <dbReference type="EMBL" id="PBC33619.1"/>
    </source>
</evidence>
<keyword evidence="3 5" id="KW-0067">ATP-binding</keyword>
<dbReference type="SMART" id="SM00129">
    <property type="entry name" value="KISc"/>
    <property type="match status" value="1"/>
</dbReference>
<dbReference type="GO" id="GO:0008017">
    <property type="term" value="F:microtubule binding"/>
    <property type="evidence" value="ECO:0007669"/>
    <property type="project" value="InterPro"/>
</dbReference>
<name>A0A2A3ER58_APICC</name>
<feature type="domain" description="Kinesin motor" evidence="7">
    <location>
        <begin position="1"/>
        <end position="307"/>
    </location>
</feature>
<organism evidence="8 9">
    <name type="scientific">Apis cerana cerana</name>
    <name type="common">Oriental honeybee</name>
    <dbReference type="NCBI Taxonomy" id="94128"/>
    <lineage>
        <taxon>Eukaryota</taxon>
        <taxon>Metazoa</taxon>
        <taxon>Ecdysozoa</taxon>
        <taxon>Arthropoda</taxon>
        <taxon>Hexapoda</taxon>
        <taxon>Insecta</taxon>
        <taxon>Pterygota</taxon>
        <taxon>Neoptera</taxon>
        <taxon>Endopterygota</taxon>
        <taxon>Hymenoptera</taxon>
        <taxon>Apocrita</taxon>
        <taxon>Aculeata</taxon>
        <taxon>Apoidea</taxon>
        <taxon>Anthophila</taxon>
        <taxon>Apidae</taxon>
        <taxon>Apis</taxon>
    </lineage>
</organism>
<accession>A0A2A3ER58</accession>
<keyword evidence="5" id="KW-0505">Motor protein</keyword>
<comment type="similarity">
    <text evidence="5">Belongs to the TRAFAC class myosin-kinesin ATPase superfamily. Kinesin family.</text>
</comment>
<dbReference type="Pfam" id="PF00225">
    <property type="entry name" value="Kinesin"/>
    <property type="match status" value="1"/>
</dbReference>
<dbReference type="Proteomes" id="UP000242457">
    <property type="component" value="Unassembled WGS sequence"/>
</dbReference>
<dbReference type="SUPFAM" id="SSF52540">
    <property type="entry name" value="P-loop containing nucleoside triphosphate hydrolases"/>
    <property type="match status" value="1"/>
</dbReference>
<keyword evidence="9" id="KW-1185">Reference proteome</keyword>
<dbReference type="PROSITE" id="PS50067">
    <property type="entry name" value="KINESIN_MOTOR_2"/>
    <property type="match status" value="1"/>
</dbReference>
<keyword evidence="4" id="KW-0206">Cytoskeleton</keyword>
<evidence type="ECO:0000256" key="3">
    <source>
        <dbReference type="ARBA" id="ARBA00022840"/>
    </source>
</evidence>
<dbReference type="Gene3D" id="3.40.850.10">
    <property type="entry name" value="Kinesin motor domain"/>
    <property type="match status" value="1"/>
</dbReference>
<evidence type="ECO:0000256" key="2">
    <source>
        <dbReference type="ARBA" id="ARBA00022741"/>
    </source>
</evidence>
<dbReference type="EMBL" id="KZ288199">
    <property type="protein sequence ID" value="PBC33619.1"/>
    <property type="molecule type" value="Genomic_DNA"/>
</dbReference>
<keyword evidence="4" id="KW-0963">Cytoplasm</keyword>
<dbReference type="GO" id="GO:0007018">
    <property type="term" value="P:microtubule-based movement"/>
    <property type="evidence" value="ECO:0007669"/>
    <property type="project" value="InterPro"/>
</dbReference>
<dbReference type="OrthoDB" id="3176171at2759"/>
<keyword evidence="6" id="KW-0175">Coiled coil</keyword>
<dbReference type="InterPro" id="IPR027417">
    <property type="entry name" value="P-loop_NTPase"/>
</dbReference>
<dbReference type="GO" id="GO:0005874">
    <property type="term" value="C:microtubule"/>
    <property type="evidence" value="ECO:0007669"/>
    <property type="project" value="TreeGrafter"/>
</dbReference>
<dbReference type="PANTHER" id="PTHR24115">
    <property type="entry name" value="KINESIN-RELATED"/>
    <property type="match status" value="1"/>
</dbReference>
<feature type="binding site" evidence="5">
    <location>
        <begin position="68"/>
        <end position="75"/>
    </location>
    <ligand>
        <name>ATP</name>
        <dbReference type="ChEBI" id="CHEBI:30616"/>
    </ligand>
</feature>